<proteinExistence type="predicted"/>
<dbReference type="Proteomes" id="UP000603912">
    <property type="component" value="Unassembled WGS sequence"/>
</dbReference>
<organism evidence="1 2">
    <name type="scientific">Alsobacter metallidurans</name>
    <dbReference type="NCBI Taxonomy" id="340221"/>
    <lineage>
        <taxon>Bacteria</taxon>
        <taxon>Pseudomonadati</taxon>
        <taxon>Pseudomonadota</taxon>
        <taxon>Alphaproteobacteria</taxon>
        <taxon>Hyphomicrobiales</taxon>
        <taxon>Alsobacteraceae</taxon>
        <taxon>Alsobacter</taxon>
    </lineage>
</organism>
<accession>A0A917I6N8</accession>
<gene>
    <name evidence="1" type="ORF">GCM10007036_14840</name>
</gene>
<reference evidence="1" key="2">
    <citation type="submission" date="2020-09" db="EMBL/GenBank/DDBJ databases">
        <authorList>
            <person name="Sun Q."/>
            <person name="Zhou Y."/>
        </authorList>
    </citation>
    <scope>NUCLEOTIDE SEQUENCE</scope>
    <source>
        <strain evidence="1">CGMCC 1.12214</strain>
    </source>
</reference>
<reference evidence="1" key="1">
    <citation type="journal article" date="2014" name="Int. J. Syst. Evol. Microbiol.">
        <title>Complete genome sequence of Corynebacterium casei LMG S-19264T (=DSM 44701T), isolated from a smear-ripened cheese.</title>
        <authorList>
            <consortium name="US DOE Joint Genome Institute (JGI-PGF)"/>
            <person name="Walter F."/>
            <person name="Albersmeier A."/>
            <person name="Kalinowski J."/>
            <person name="Ruckert C."/>
        </authorList>
    </citation>
    <scope>NUCLEOTIDE SEQUENCE</scope>
    <source>
        <strain evidence="1">CGMCC 1.12214</strain>
    </source>
</reference>
<dbReference type="AlphaFoldDB" id="A0A917I6N8"/>
<name>A0A917I6N8_9HYPH</name>
<evidence type="ECO:0000313" key="2">
    <source>
        <dbReference type="Proteomes" id="UP000603912"/>
    </source>
</evidence>
<comment type="caution">
    <text evidence="1">The sequence shown here is derived from an EMBL/GenBank/DDBJ whole genome shotgun (WGS) entry which is preliminary data.</text>
</comment>
<evidence type="ECO:0000313" key="1">
    <source>
        <dbReference type="EMBL" id="GGH15091.1"/>
    </source>
</evidence>
<dbReference type="EMBL" id="BMES01000001">
    <property type="protein sequence ID" value="GGH15091.1"/>
    <property type="molecule type" value="Genomic_DNA"/>
</dbReference>
<protein>
    <submittedName>
        <fullName evidence="1">Uncharacterized protein</fullName>
    </submittedName>
</protein>
<sequence>MMVRRYLRDAYDGNALDRSRYVDVTFRRSACNTMVLAWVHSTAWTDAPIALEIHPAELSGAISSGTAARLLKAAGASGVAFRYPQLSADRG</sequence>
<keyword evidence="2" id="KW-1185">Reference proteome</keyword>